<name>A0A7I9Z3V2_9MYCO</name>
<gene>
    <name evidence="1" type="ORF">MTIM_15300</name>
</gene>
<evidence type="ECO:0000313" key="1">
    <source>
        <dbReference type="EMBL" id="GFG95651.1"/>
    </source>
</evidence>
<accession>A0A7I9Z3V2</accession>
<dbReference type="Proteomes" id="UP000465301">
    <property type="component" value="Unassembled WGS sequence"/>
</dbReference>
<sequence>MRGGNWAISCESRGGRPWLLEQTIRQVVREAEPLRAAFFQVDLEVFQQAVDYPDIELACYERMGAQDPVKKPIGWHPRFSAR</sequence>
<dbReference type="EMBL" id="BLLA01000001">
    <property type="protein sequence ID" value="GFG95651.1"/>
    <property type="molecule type" value="Genomic_DNA"/>
</dbReference>
<comment type="caution">
    <text evidence="1">The sequence shown here is derived from an EMBL/GenBank/DDBJ whole genome shotgun (WGS) entry which is preliminary data.</text>
</comment>
<reference evidence="1 2" key="1">
    <citation type="journal article" date="2019" name="Emerg. Microbes Infect.">
        <title>Comprehensive subspecies identification of 175 nontuberculous mycobacteria species based on 7547 genomic profiles.</title>
        <authorList>
            <person name="Matsumoto Y."/>
            <person name="Kinjo T."/>
            <person name="Motooka D."/>
            <person name="Nabeya D."/>
            <person name="Jung N."/>
            <person name="Uechi K."/>
            <person name="Horii T."/>
            <person name="Iida T."/>
            <person name="Fujita J."/>
            <person name="Nakamura S."/>
        </authorList>
    </citation>
    <scope>NUCLEOTIDE SEQUENCE [LARGE SCALE GENOMIC DNA]</scope>
    <source>
        <strain evidence="1 2">JCM 30726</strain>
    </source>
</reference>
<organism evidence="1 2">
    <name type="scientific">Mycobacterium timonense</name>
    <dbReference type="NCBI Taxonomy" id="701043"/>
    <lineage>
        <taxon>Bacteria</taxon>
        <taxon>Bacillati</taxon>
        <taxon>Actinomycetota</taxon>
        <taxon>Actinomycetes</taxon>
        <taxon>Mycobacteriales</taxon>
        <taxon>Mycobacteriaceae</taxon>
        <taxon>Mycobacterium</taxon>
        <taxon>Mycobacterium avium complex (MAC)</taxon>
    </lineage>
</organism>
<protein>
    <submittedName>
        <fullName evidence="1">Uncharacterized protein</fullName>
    </submittedName>
</protein>
<dbReference type="AlphaFoldDB" id="A0A7I9Z3V2"/>
<proteinExistence type="predicted"/>
<evidence type="ECO:0000313" key="2">
    <source>
        <dbReference type="Proteomes" id="UP000465301"/>
    </source>
</evidence>
<keyword evidence="2" id="KW-1185">Reference proteome</keyword>